<dbReference type="PANTHER" id="PTHR43019">
    <property type="entry name" value="SERINE ENDOPROTEASE DEGS"/>
    <property type="match status" value="1"/>
</dbReference>
<dbReference type="InterPro" id="IPR009003">
    <property type="entry name" value="Peptidase_S1_PA"/>
</dbReference>
<evidence type="ECO:0000313" key="2">
    <source>
        <dbReference type="Proteomes" id="UP000034072"/>
    </source>
</evidence>
<evidence type="ECO:0000313" key="1">
    <source>
        <dbReference type="EMBL" id="KKR41249.1"/>
    </source>
</evidence>
<dbReference type="SUPFAM" id="SSF50494">
    <property type="entry name" value="Trypsin-like serine proteases"/>
    <property type="match status" value="1"/>
</dbReference>
<dbReference type="PANTHER" id="PTHR43019:SF23">
    <property type="entry name" value="PROTEASE DO-LIKE 5, CHLOROPLASTIC"/>
    <property type="match status" value="1"/>
</dbReference>
<reference evidence="1 2" key="1">
    <citation type="journal article" date="2015" name="Nature">
        <title>rRNA introns, odd ribosomes, and small enigmatic genomes across a large radiation of phyla.</title>
        <authorList>
            <person name="Brown C.T."/>
            <person name="Hug L.A."/>
            <person name="Thomas B.C."/>
            <person name="Sharon I."/>
            <person name="Castelle C.J."/>
            <person name="Singh A."/>
            <person name="Wilkins M.J."/>
            <person name="Williams K.H."/>
            <person name="Banfield J.F."/>
        </authorList>
    </citation>
    <scope>NUCLEOTIDE SEQUENCE [LARGE SCALE GENOMIC DNA]</scope>
</reference>
<accession>A0A0G0QLE6</accession>
<protein>
    <recommendedName>
        <fullName evidence="3">Serine protease</fullName>
    </recommendedName>
</protein>
<dbReference type="AlphaFoldDB" id="A0A0G0QLE6"/>
<dbReference type="Gene3D" id="2.40.10.10">
    <property type="entry name" value="Trypsin-like serine proteases"/>
    <property type="match status" value="2"/>
</dbReference>
<gene>
    <name evidence="1" type="ORF">UT75_C0001G0153</name>
</gene>
<dbReference type="InterPro" id="IPR043504">
    <property type="entry name" value="Peptidase_S1_PA_chymotrypsin"/>
</dbReference>
<organism evidence="1 2">
    <name type="scientific">Candidatus Yanofskybacteria bacterium GW2011_GWE2_40_11</name>
    <dbReference type="NCBI Taxonomy" id="1619033"/>
    <lineage>
        <taxon>Bacteria</taxon>
        <taxon>Candidatus Yanofskyibacteriota</taxon>
    </lineage>
</organism>
<name>A0A0G0QLE6_9BACT</name>
<dbReference type="Proteomes" id="UP000034072">
    <property type="component" value="Unassembled WGS sequence"/>
</dbReference>
<dbReference type="EMBL" id="LBXZ01000001">
    <property type="protein sequence ID" value="KKR41249.1"/>
    <property type="molecule type" value="Genomic_DNA"/>
</dbReference>
<evidence type="ECO:0008006" key="3">
    <source>
        <dbReference type="Google" id="ProtNLM"/>
    </source>
</evidence>
<proteinExistence type="predicted"/>
<sequence length="238" mass="26072">MNTQELIKKNMEAVVMIDLQMPGEGDQKKISIRGTGFVVTKDGKYVTCAHVYDQILPNEYQYLGVAVPEGVDEKGIMHYKRYKTKLIGELDRENDVALMQITLEPGESDVEFKTIEGIEKAESVNEGDDVAYIGYPLATELLGMGFGITMTTNKCIISSIKRRGVDGSLHMYLIDTHTNNGASGSPLLSLDTGKVVGIVSGKISSRIPTPDGKIIDIPANMGICRPSVYVQKIIDKNK</sequence>
<comment type="caution">
    <text evidence="1">The sequence shown here is derived from an EMBL/GenBank/DDBJ whole genome shotgun (WGS) entry which is preliminary data.</text>
</comment>
<dbReference type="Pfam" id="PF13365">
    <property type="entry name" value="Trypsin_2"/>
    <property type="match status" value="1"/>
</dbReference>